<dbReference type="GO" id="GO:0009279">
    <property type="term" value="C:cell outer membrane"/>
    <property type="evidence" value="ECO:0007669"/>
    <property type="project" value="InterPro"/>
</dbReference>
<dbReference type="Proteomes" id="UP000006898">
    <property type="component" value="Chromosome"/>
</dbReference>
<protein>
    <recommendedName>
        <fullName evidence="8">LPS-assembly protein LptD</fullName>
    </recommendedName>
</protein>
<evidence type="ECO:0000313" key="7">
    <source>
        <dbReference type="Proteomes" id="UP000006898"/>
    </source>
</evidence>
<dbReference type="EMBL" id="FP565575">
    <property type="protein sequence ID" value="CBE69790.1"/>
    <property type="molecule type" value="Genomic_DNA"/>
</dbReference>
<evidence type="ECO:0000259" key="5">
    <source>
        <dbReference type="Pfam" id="PF04453"/>
    </source>
</evidence>
<feature type="domain" description="Organic solvent tolerance-like N-terminal" evidence="4">
    <location>
        <begin position="47"/>
        <end position="138"/>
    </location>
</feature>
<evidence type="ECO:0000256" key="1">
    <source>
        <dbReference type="ARBA" id="ARBA00022729"/>
    </source>
</evidence>
<keyword evidence="1" id="KW-0732">Signal</keyword>
<accession>D5MKG8</accession>
<dbReference type="PANTHER" id="PTHR30189">
    <property type="entry name" value="LPS-ASSEMBLY PROTEIN"/>
    <property type="match status" value="1"/>
</dbReference>
<dbReference type="KEGG" id="mox:DAMO_2717"/>
<dbReference type="InterPro" id="IPR050218">
    <property type="entry name" value="LptD"/>
</dbReference>
<dbReference type="GO" id="GO:1990351">
    <property type="term" value="C:transporter complex"/>
    <property type="evidence" value="ECO:0007669"/>
    <property type="project" value="TreeGrafter"/>
</dbReference>
<sequence>MPRYLLPVLLAFFFLASPWFTPAVLAQDAESRGLLGKIDELKSAVRIEANEIERRERDKVAIARGDVRILMENRILHADEVEVDEVQEIIRARGRVQLIDGASRLDGDRLEYRYRTNTGVMYQAKGAIPPATVFQGVEVHKEGDRRYRLVDGTFTTCRICQPEPGGVDWEIHAAEAFLEQDEYLEAKSASFWIRGLPALYTPYILYPVGPRRTGWLIPNIGAGGRSGPTYKQPFFWAIDESQDLTLTGVYRGKRGPEAQASYRYVLGPEASGFIDGRIMKDRDSERRREVRATITARHDQQFNPGLSLKSDINYVSDRVFRRAFSDSPPEARTASFTDARVFLTQMWQQYGLELRFDDSRTLNPETNDSRLSRVPELNFFASPQRLFGLPLLAEGQLSGTYLQRKETPDSGRVDLFPKLLLPWRMMNWATMTPSIGFRETAYSKRPGSGGGGTSRELFEARNELTARFFRNFDVAGARVDRLVHLLEPRLSYWYITAGNQRRNPQFDHVDYISPQNRMTYSLTNRLLTKLKEADGATRTHEILSLSLSQSVNLNPQTRHFSDLFLNALTPERIDQAVHEGKAKPSDNGFTRVPERRFSNLVADLRASPLQNLGLYGVAAINTERNRVDGIEAGVRVAYPEYGRIELAHSFIRGGDTAGEKFDDTPFHDRKTSGIIGRLLLTPMKNVAVNYYGRYDPRRDASLENNVVLTYATCCWMVGIHFLNRTKRFSNDRIQDRENSVEIFFDLLTGGAPPPPERGAKYLRGR</sequence>
<dbReference type="GO" id="GO:0015920">
    <property type="term" value="P:lipopolysaccharide transport"/>
    <property type="evidence" value="ECO:0007669"/>
    <property type="project" value="InterPro"/>
</dbReference>
<dbReference type="InterPro" id="IPR007543">
    <property type="entry name" value="LptD_C"/>
</dbReference>
<dbReference type="InterPro" id="IPR005653">
    <property type="entry name" value="OstA-like_N"/>
</dbReference>
<evidence type="ECO:0000256" key="3">
    <source>
        <dbReference type="ARBA" id="ARBA00023237"/>
    </source>
</evidence>
<keyword evidence="3" id="KW-0998">Cell outer membrane</keyword>
<dbReference type="HOGENOM" id="CLU_009039_4_1_0"/>
<reference evidence="6 7" key="1">
    <citation type="journal article" date="2010" name="Nature">
        <title>Nitrite-driven anaerobic methane oxidation by oxygenic bacteria.</title>
        <authorList>
            <person name="Ettwig K.F."/>
            <person name="Butler M.K."/>
            <person name="Le Paslier D."/>
            <person name="Pelletier E."/>
            <person name="Mangenot S."/>
            <person name="Kuypers M.M.M."/>
            <person name="Schreiber F."/>
            <person name="Dutilh B.E."/>
            <person name="Zedelius J."/>
            <person name="de Beer D."/>
            <person name="Gloerich J."/>
            <person name="Wessels H.J.C.T."/>
            <person name="van Allen T."/>
            <person name="Luesken F."/>
            <person name="Wu M."/>
            <person name="van de Pas-Schoonen K.T."/>
            <person name="Op den Camp H.J.M."/>
            <person name="Janssen-Megens E.M."/>
            <person name="Francoijs K-J."/>
            <person name="Stunnenberg H."/>
            <person name="Weissenbach J."/>
            <person name="Jetten M.S.M."/>
            <person name="Strous M."/>
        </authorList>
    </citation>
    <scope>NUCLEOTIDE SEQUENCE [LARGE SCALE GENOMIC DNA]</scope>
</reference>
<evidence type="ECO:0000256" key="2">
    <source>
        <dbReference type="ARBA" id="ARBA00023136"/>
    </source>
</evidence>
<gene>
    <name evidence="6" type="ORF">DAMO_2717</name>
</gene>
<dbReference type="GO" id="GO:0043165">
    <property type="term" value="P:Gram-negative-bacterium-type cell outer membrane assembly"/>
    <property type="evidence" value="ECO:0007669"/>
    <property type="project" value="InterPro"/>
</dbReference>
<dbReference type="Pfam" id="PF04453">
    <property type="entry name" value="LptD"/>
    <property type="match status" value="1"/>
</dbReference>
<dbReference type="InterPro" id="IPR020889">
    <property type="entry name" value="LipoPS_assembly_LptD"/>
</dbReference>
<dbReference type="HAMAP" id="MF_01411">
    <property type="entry name" value="LPS_assembly_LptD"/>
    <property type="match status" value="1"/>
</dbReference>
<evidence type="ECO:0008006" key="8">
    <source>
        <dbReference type="Google" id="ProtNLM"/>
    </source>
</evidence>
<dbReference type="PANTHER" id="PTHR30189:SF1">
    <property type="entry name" value="LPS-ASSEMBLY PROTEIN LPTD"/>
    <property type="match status" value="1"/>
</dbReference>
<evidence type="ECO:0000259" key="4">
    <source>
        <dbReference type="Pfam" id="PF03968"/>
    </source>
</evidence>
<keyword evidence="2" id="KW-0472">Membrane</keyword>
<name>D5MKG8_METO1</name>
<evidence type="ECO:0000313" key="6">
    <source>
        <dbReference type="EMBL" id="CBE69790.1"/>
    </source>
</evidence>
<dbReference type="AlphaFoldDB" id="D5MKG8"/>
<dbReference type="eggNOG" id="COG1452">
    <property type="taxonomic scope" value="Bacteria"/>
</dbReference>
<feature type="domain" description="LptD C-terminal" evidence="5">
    <location>
        <begin position="290"/>
        <end position="655"/>
    </location>
</feature>
<dbReference type="STRING" id="671143.DAMO_2717"/>
<dbReference type="Pfam" id="PF03968">
    <property type="entry name" value="LptD_N"/>
    <property type="match status" value="1"/>
</dbReference>
<organism evidence="6 7">
    <name type="scientific">Methylomirabilis oxygeniifera</name>
    <dbReference type="NCBI Taxonomy" id="671143"/>
    <lineage>
        <taxon>Bacteria</taxon>
        <taxon>Candidatus Methylomirabilota</taxon>
        <taxon>Candidatus Methylomirabilia</taxon>
        <taxon>Candidatus Methylomirabilales</taxon>
        <taxon>Candidatus Methylomirabilaceae</taxon>
        <taxon>Candidatus Methylomirabilis</taxon>
    </lineage>
</organism>
<proteinExistence type="inferred from homology"/>